<organism evidence="1 2">
    <name type="scientific">Thermofilum pendens (strain DSM 2475 / Hrk 5)</name>
    <dbReference type="NCBI Taxonomy" id="368408"/>
    <lineage>
        <taxon>Archaea</taxon>
        <taxon>Thermoproteota</taxon>
        <taxon>Thermoprotei</taxon>
        <taxon>Thermofilales</taxon>
        <taxon>Thermofilaceae</taxon>
        <taxon>Thermofilum</taxon>
    </lineage>
</organism>
<evidence type="ECO:0008006" key="3">
    <source>
        <dbReference type="Google" id="ProtNLM"/>
    </source>
</evidence>
<dbReference type="EMBL" id="CP000505">
    <property type="protein sequence ID" value="ABL79129.1"/>
    <property type="molecule type" value="Genomic_DNA"/>
</dbReference>
<dbReference type="Pfam" id="PF10049">
    <property type="entry name" value="DUF2283"/>
    <property type="match status" value="1"/>
</dbReference>
<protein>
    <recommendedName>
        <fullName evidence="3">DUF2283 domain-containing protein</fullName>
    </recommendedName>
</protein>
<evidence type="ECO:0000313" key="2">
    <source>
        <dbReference type="Proteomes" id="UP000000641"/>
    </source>
</evidence>
<dbReference type="RefSeq" id="WP_011753394.1">
    <property type="nucleotide sequence ID" value="NC_008698.1"/>
</dbReference>
<reference evidence="2" key="1">
    <citation type="journal article" date="2008" name="J. Bacteriol.">
        <title>Genome sequence of Thermofilum pendens reveals an exceptional loss of biosynthetic pathways without genome reduction.</title>
        <authorList>
            <person name="Anderson I."/>
            <person name="Rodriguez J."/>
            <person name="Susanti D."/>
            <person name="Porat I."/>
            <person name="Reich C."/>
            <person name="Ulrich L.E."/>
            <person name="Elkins J.G."/>
            <person name="Mavromatis K."/>
            <person name="Lykidis A."/>
            <person name="Kim E."/>
            <person name="Thompson L.S."/>
            <person name="Nolan M."/>
            <person name="Land M."/>
            <person name="Copeland A."/>
            <person name="Lapidus A."/>
            <person name="Lucas S."/>
            <person name="Detter C."/>
            <person name="Zhulin I.B."/>
            <person name="Olsen G.J."/>
            <person name="Whitman W."/>
            <person name="Mukhopadhyay B."/>
            <person name="Bristow J."/>
            <person name="Kyrpides N."/>
        </authorList>
    </citation>
    <scope>NUCLEOTIDE SEQUENCE [LARGE SCALE GENOMIC DNA]</scope>
    <source>
        <strain evidence="2">DSM 2475 / Hrk 5</strain>
    </source>
</reference>
<dbReference type="GeneID" id="4601759"/>
<dbReference type="HOGENOM" id="CLU_2379580_0_0_2"/>
<name>A1S0Z9_THEPD</name>
<dbReference type="KEGG" id="tpe:Tpen_1734"/>
<sequence length="94" mass="10795">MEEAADVKVRVYYAPELDTLDLWLDEPGRESFSEPLNDNIVLKLDERREVIGLEIVSLGSLTREDVQVIPEGVRRVLLEALKRLYSRTLARLEA</sequence>
<dbReference type="EnsemblBacteria" id="ABL79129">
    <property type="protein sequence ID" value="ABL79129"/>
    <property type="gene ID" value="Tpen_1734"/>
</dbReference>
<accession>A1S0Z9</accession>
<dbReference type="AlphaFoldDB" id="A1S0Z9"/>
<dbReference type="STRING" id="368408.Tpen_1734"/>
<keyword evidence="2" id="KW-1185">Reference proteome</keyword>
<dbReference type="eggNOG" id="arCOG02270">
    <property type="taxonomic scope" value="Archaea"/>
</dbReference>
<dbReference type="InterPro" id="IPR019270">
    <property type="entry name" value="DUF2283"/>
</dbReference>
<gene>
    <name evidence="1" type="ordered locus">Tpen_1734</name>
</gene>
<evidence type="ECO:0000313" key="1">
    <source>
        <dbReference type="EMBL" id="ABL79129.1"/>
    </source>
</evidence>
<dbReference type="Proteomes" id="UP000000641">
    <property type="component" value="Chromosome"/>
</dbReference>
<proteinExistence type="predicted"/>